<keyword evidence="3" id="KW-1185">Reference proteome</keyword>
<evidence type="ECO:0000259" key="1">
    <source>
        <dbReference type="Pfam" id="PF08268"/>
    </source>
</evidence>
<dbReference type="NCBIfam" id="TIGR01640">
    <property type="entry name" value="F_box_assoc_1"/>
    <property type="match status" value="1"/>
</dbReference>
<sequence length="389" mass="44440">RANWVAMSDSTNDAVVESASSSSSRNKKISYGTNIKLPMDLIMKIFKRVPAEILASLCVSKPLASIIRDRDFKKLFLAESSTRPGREVSVATYHRLHPSLRRKNNSSWLHSLICYESYRFGRSTLMVYNSSTRSSTTLPDFDKPKDIFKHMLGYDPVDGVYKVLCMKSRNAFGMPPEVPKRFFEVLTLGDDDSSWRMIQDSPPCMPFNSHICIDGVLYYDAYIVDQGLEKEAAVMSFDLRSEQFGLIKGPCDCLLVKKTTLLARYEGKLAIISIEISANGDMVLWVLEDAVKHKWAKKVFVFPSLWKSLLQCRLNSHRFLNITDAGEFILVPRFSLTPPSYVMCYDSKTQRVRKVVIEGLPEHNLRGRNQAFCSLYYLFYTQAESLMFL</sequence>
<feature type="non-terminal residue" evidence="2">
    <location>
        <position position="1"/>
    </location>
</feature>
<proteinExistence type="predicted"/>
<name>R0G0H5_9BRAS</name>
<gene>
    <name evidence="2" type="ORF">CARUB_v10024873mg</name>
</gene>
<dbReference type="AlphaFoldDB" id="R0G0H5"/>
<organism evidence="2 3">
    <name type="scientific">Capsella rubella</name>
    <dbReference type="NCBI Taxonomy" id="81985"/>
    <lineage>
        <taxon>Eukaryota</taxon>
        <taxon>Viridiplantae</taxon>
        <taxon>Streptophyta</taxon>
        <taxon>Embryophyta</taxon>
        <taxon>Tracheophyta</taxon>
        <taxon>Spermatophyta</taxon>
        <taxon>Magnoliopsida</taxon>
        <taxon>eudicotyledons</taxon>
        <taxon>Gunneridae</taxon>
        <taxon>Pentapetalae</taxon>
        <taxon>rosids</taxon>
        <taxon>malvids</taxon>
        <taxon>Brassicales</taxon>
        <taxon>Brassicaceae</taxon>
        <taxon>Camelineae</taxon>
        <taxon>Capsella</taxon>
    </lineage>
</organism>
<dbReference type="PANTHER" id="PTHR31111">
    <property type="entry name" value="BNAA05G37150D PROTEIN-RELATED"/>
    <property type="match status" value="1"/>
</dbReference>
<reference evidence="3" key="1">
    <citation type="journal article" date="2013" name="Nat. Genet.">
        <title>The Capsella rubella genome and the genomic consequences of rapid mating system evolution.</title>
        <authorList>
            <person name="Slotte T."/>
            <person name="Hazzouri K.M."/>
            <person name="Agren J.A."/>
            <person name="Koenig D."/>
            <person name="Maumus F."/>
            <person name="Guo Y.L."/>
            <person name="Steige K."/>
            <person name="Platts A.E."/>
            <person name="Escobar J.S."/>
            <person name="Newman L.K."/>
            <person name="Wang W."/>
            <person name="Mandakova T."/>
            <person name="Vello E."/>
            <person name="Smith L.M."/>
            <person name="Henz S.R."/>
            <person name="Steffen J."/>
            <person name="Takuno S."/>
            <person name="Brandvain Y."/>
            <person name="Coop G."/>
            <person name="Andolfatto P."/>
            <person name="Hu T.T."/>
            <person name="Blanchette M."/>
            <person name="Clark R.M."/>
            <person name="Quesneville H."/>
            <person name="Nordborg M."/>
            <person name="Gaut B.S."/>
            <person name="Lysak M.A."/>
            <person name="Jenkins J."/>
            <person name="Grimwood J."/>
            <person name="Chapman J."/>
            <person name="Prochnik S."/>
            <person name="Shu S."/>
            <person name="Rokhsar D."/>
            <person name="Schmutz J."/>
            <person name="Weigel D."/>
            <person name="Wright S.I."/>
        </authorList>
    </citation>
    <scope>NUCLEOTIDE SEQUENCE [LARGE SCALE GENOMIC DNA]</scope>
    <source>
        <strain evidence="3">cv. Monte Gargano</strain>
    </source>
</reference>
<dbReference type="Pfam" id="PF08268">
    <property type="entry name" value="FBA_3"/>
    <property type="match status" value="1"/>
</dbReference>
<evidence type="ECO:0000313" key="3">
    <source>
        <dbReference type="Proteomes" id="UP000029121"/>
    </source>
</evidence>
<dbReference type="Proteomes" id="UP000029121">
    <property type="component" value="Unassembled WGS sequence"/>
</dbReference>
<dbReference type="PANTHER" id="PTHR31111:SF106">
    <property type="entry name" value="F-BOX ASSOCIATED UBIQUITINATION EFFECTOR FAMILY PROTEIN"/>
    <property type="match status" value="1"/>
</dbReference>
<dbReference type="EMBL" id="KB870808">
    <property type="protein sequence ID" value="EOA28651.1"/>
    <property type="molecule type" value="Genomic_DNA"/>
</dbReference>
<protein>
    <recommendedName>
        <fullName evidence="1">F-box associated beta-propeller type 3 domain-containing protein</fullName>
    </recommendedName>
</protein>
<dbReference type="SUPFAM" id="SSF81383">
    <property type="entry name" value="F-box domain"/>
    <property type="match status" value="1"/>
</dbReference>
<dbReference type="InterPro" id="IPR013187">
    <property type="entry name" value="F-box-assoc_dom_typ3"/>
</dbReference>
<feature type="domain" description="F-box associated beta-propeller type 3" evidence="1">
    <location>
        <begin position="71"/>
        <end position="371"/>
    </location>
</feature>
<evidence type="ECO:0000313" key="2">
    <source>
        <dbReference type="EMBL" id="EOA28651.1"/>
    </source>
</evidence>
<accession>R0G0H5</accession>
<dbReference type="InterPro" id="IPR017451">
    <property type="entry name" value="F-box-assoc_interact_dom"/>
</dbReference>
<dbReference type="InterPro" id="IPR036047">
    <property type="entry name" value="F-box-like_dom_sf"/>
</dbReference>